<sequence length="87" mass="9494">MTVANIDINLALIKSSALWARIVFSSLFVASLLAALICAYLGESNIIVIAICLLLGSVHGIYSAEKIRKGIGFTKYSQQVETLHRDR</sequence>
<dbReference type="EMBL" id="CP136600">
    <property type="protein sequence ID" value="WOH39131.1"/>
    <property type="molecule type" value="Genomic_DNA"/>
</dbReference>
<dbReference type="Proteomes" id="UP001301442">
    <property type="component" value="Chromosome"/>
</dbReference>
<feature type="transmembrane region" description="Helical" evidence="1">
    <location>
        <begin position="18"/>
        <end position="40"/>
    </location>
</feature>
<keyword evidence="1" id="KW-0472">Membrane</keyword>
<evidence type="ECO:0000313" key="3">
    <source>
        <dbReference type="Proteomes" id="UP001301442"/>
    </source>
</evidence>
<reference evidence="2 3" key="1">
    <citation type="submission" date="2023-09" db="EMBL/GenBank/DDBJ databases">
        <authorList>
            <person name="Qi X."/>
        </authorList>
    </citation>
    <scope>NUCLEOTIDE SEQUENCE [LARGE SCALE GENOMIC DNA]</scope>
    <source>
        <strain evidence="2 3">S1-1</strain>
    </source>
</reference>
<protein>
    <recommendedName>
        <fullName evidence="4">DUF202 domain-containing protein</fullName>
    </recommendedName>
</protein>
<organism evidence="2 3">
    <name type="scientific">Thalassotalea fonticola</name>
    <dbReference type="NCBI Taxonomy" id="3065649"/>
    <lineage>
        <taxon>Bacteria</taxon>
        <taxon>Pseudomonadati</taxon>
        <taxon>Pseudomonadota</taxon>
        <taxon>Gammaproteobacteria</taxon>
        <taxon>Alteromonadales</taxon>
        <taxon>Colwelliaceae</taxon>
        <taxon>Thalassotalea</taxon>
    </lineage>
</organism>
<evidence type="ECO:0000313" key="2">
    <source>
        <dbReference type="EMBL" id="WOH39131.1"/>
    </source>
</evidence>
<gene>
    <name evidence="2" type="ORF">RI844_07875</name>
</gene>
<keyword evidence="3" id="KW-1185">Reference proteome</keyword>
<name>A0ABZ0GTQ3_9GAMM</name>
<keyword evidence="1" id="KW-0812">Transmembrane</keyword>
<proteinExistence type="predicted"/>
<keyword evidence="1" id="KW-1133">Transmembrane helix</keyword>
<dbReference type="RefSeq" id="WP_348397898.1">
    <property type="nucleotide sequence ID" value="NZ_CP136600.1"/>
</dbReference>
<evidence type="ECO:0000256" key="1">
    <source>
        <dbReference type="SAM" id="Phobius"/>
    </source>
</evidence>
<evidence type="ECO:0008006" key="4">
    <source>
        <dbReference type="Google" id="ProtNLM"/>
    </source>
</evidence>
<accession>A0ABZ0GTQ3</accession>
<feature type="transmembrane region" description="Helical" evidence="1">
    <location>
        <begin position="46"/>
        <end position="64"/>
    </location>
</feature>